<dbReference type="InterPro" id="IPR016169">
    <property type="entry name" value="FAD-bd_PCMH_sub2"/>
</dbReference>
<dbReference type="PANTHER" id="PTHR43762">
    <property type="entry name" value="L-GULONOLACTONE OXIDASE"/>
    <property type="match status" value="1"/>
</dbReference>
<protein>
    <submittedName>
        <fullName evidence="3">FAD-binding protein</fullName>
    </submittedName>
</protein>
<dbReference type="PANTHER" id="PTHR43762:SF1">
    <property type="entry name" value="D-ARABINONO-1,4-LACTONE OXIDASE"/>
    <property type="match status" value="1"/>
</dbReference>
<evidence type="ECO:0000313" key="3">
    <source>
        <dbReference type="EMBL" id="MCK2217849.1"/>
    </source>
</evidence>
<dbReference type="InterPro" id="IPR016167">
    <property type="entry name" value="FAD-bd_PCMH_sub1"/>
</dbReference>
<dbReference type="Gene3D" id="3.30.70.2530">
    <property type="match status" value="1"/>
</dbReference>
<keyword evidence="1" id="KW-0560">Oxidoreductase</keyword>
<sequence length="402" mass="43870">MTLTNWAGNTAFRASAVHHPSSLDELRRLVAAGTRVRALGSGHSFNDVADTTGDLVILDRMPDAVEIDSAAARVRVPARTTYARLAAHLNEHGFALANMASLPHISVAGSVATGTHGSGDRIPGLAAAVSALDLVTADGSTLTLARGDADFPGAVVALGALGVVTSLTLDLVPAFELRQYVREGLPVEALAHFDEIMAAGHSVSLFTDWRETRVWLKRADALDEADWYGTRPADRPRHPLPTMPADPCTQQLGVPGPWHERLPHFRADFEPSGAGNELQSELILPREHAVKALRELYAIGERIRPVLQISEVRTIAADDLWLSPFHGRDSVGIHFTWVKDPEAVRPVLELVEETLAPFEPRPHWGKLFTRWPACPERFRSLVRRLDPAGKFGNDFTRVLLGE</sequence>
<dbReference type="Gene3D" id="3.30.43.10">
    <property type="entry name" value="Uridine Diphospho-n-acetylenolpyruvylglucosamine Reductase, domain 2"/>
    <property type="match status" value="1"/>
</dbReference>
<feature type="domain" description="FAD-binding PCMH-type" evidence="2">
    <location>
        <begin position="10"/>
        <end position="174"/>
    </location>
</feature>
<dbReference type="InterPro" id="IPR006094">
    <property type="entry name" value="Oxid_FAD_bind_N"/>
</dbReference>
<dbReference type="InterPro" id="IPR036318">
    <property type="entry name" value="FAD-bd_PCMH-like_sf"/>
</dbReference>
<gene>
    <name evidence="3" type="ORF">MF672_029235</name>
</gene>
<evidence type="ECO:0000313" key="4">
    <source>
        <dbReference type="Proteomes" id="UP001317259"/>
    </source>
</evidence>
<dbReference type="InterPro" id="IPR007173">
    <property type="entry name" value="ALO_C"/>
</dbReference>
<dbReference type="PIRSF" id="PIRSF000136">
    <property type="entry name" value="LGO_GLO"/>
    <property type="match status" value="1"/>
</dbReference>
<dbReference type="EMBL" id="JAKRKC020000001">
    <property type="protein sequence ID" value="MCK2217849.1"/>
    <property type="molecule type" value="Genomic_DNA"/>
</dbReference>
<dbReference type="Gene3D" id="3.30.465.10">
    <property type="match status" value="1"/>
</dbReference>
<evidence type="ECO:0000256" key="1">
    <source>
        <dbReference type="ARBA" id="ARBA00023002"/>
    </source>
</evidence>
<dbReference type="SUPFAM" id="SSF56176">
    <property type="entry name" value="FAD-binding/transporter-associated domain-like"/>
    <property type="match status" value="1"/>
</dbReference>
<evidence type="ECO:0000259" key="2">
    <source>
        <dbReference type="PROSITE" id="PS51387"/>
    </source>
</evidence>
<reference evidence="3 4" key="1">
    <citation type="submission" date="2022-04" db="EMBL/GenBank/DDBJ databases">
        <title>Genome draft of Actinomadura sp. ATCC 31491.</title>
        <authorList>
            <person name="Shi X."/>
            <person name="Du Y."/>
        </authorList>
    </citation>
    <scope>NUCLEOTIDE SEQUENCE [LARGE SCALE GENOMIC DNA]</scope>
    <source>
        <strain evidence="3 4">ATCC 31491</strain>
    </source>
</reference>
<organism evidence="3 4">
    <name type="scientific">Actinomadura luzonensis</name>
    <dbReference type="NCBI Taxonomy" id="2805427"/>
    <lineage>
        <taxon>Bacteria</taxon>
        <taxon>Bacillati</taxon>
        <taxon>Actinomycetota</taxon>
        <taxon>Actinomycetes</taxon>
        <taxon>Streptosporangiales</taxon>
        <taxon>Thermomonosporaceae</taxon>
        <taxon>Actinomadura</taxon>
    </lineage>
</organism>
<dbReference type="Gene3D" id="3.30.70.2520">
    <property type="match status" value="1"/>
</dbReference>
<dbReference type="Proteomes" id="UP001317259">
    <property type="component" value="Unassembled WGS sequence"/>
</dbReference>
<dbReference type="PROSITE" id="PS51387">
    <property type="entry name" value="FAD_PCMH"/>
    <property type="match status" value="1"/>
</dbReference>
<dbReference type="InterPro" id="IPR010031">
    <property type="entry name" value="FAD_lactone_oxidase-like"/>
</dbReference>
<dbReference type="Pfam" id="PF01565">
    <property type="entry name" value="FAD_binding_4"/>
    <property type="match status" value="1"/>
</dbReference>
<accession>A0ABT0FZT7</accession>
<name>A0ABT0FZT7_9ACTN</name>
<dbReference type="Gene3D" id="1.10.45.10">
    <property type="entry name" value="Vanillyl-alcohol Oxidase, Chain A, domain 4"/>
    <property type="match status" value="1"/>
</dbReference>
<dbReference type="RefSeq" id="WP_242377008.1">
    <property type="nucleotide sequence ID" value="NZ_JAKRKC020000001.1"/>
</dbReference>
<comment type="caution">
    <text evidence="3">The sequence shown here is derived from an EMBL/GenBank/DDBJ whole genome shotgun (WGS) entry which is preliminary data.</text>
</comment>
<dbReference type="InterPro" id="IPR016171">
    <property type="entry name" value="Vanillyl_alc_oxidase_C-sub2"/>
</dbReference>
<keyword evidence="4" id="KW-1185">Reference proteome</keyword>
<proteinExistence type="predicted"/>
<dbReference type="Pfam" id="PF04030">
    <property type="entry name" value="ALO"/>
    <property type="match status" value="1"/>
</dbReference>
<dbReference type="InterPro" id="IPR016166">
    <property type="entry name" value="FAD-bd_PCMH"/>
</dbReference>